<dbReference type="SUPFAM" id="SSF47240">
    <property type="entry name" value="Ferritin-like"/>
    <property type="match status" value="1"/>
</dbReference>
<evidence type="ECO:0000313" key="2">
    <source>
        <dbReference type="EMBL" id="VAX04529.1"/>
    </source>
</evidence>
<reference evidence="2" key="1">
    <citation type="submission" date="2018-06" db="EMBL/GenBank/DDBJ databases">
        <authorList>
            <person name="Zhirakovskaya E."/>
        </authorList>
    </citation>
    <scope>NUCLEOTIDE SEQUENCE</scope>
</reference>
<proteinExistence type="predicted"/>
<organism evidence="2">
    <name type="scientific">hydrothermal vent metagenome</name>
    <dbReference type="NCBI Taxonomy" id="652676"/>
    <lineage>
        <taxon>unclassified sequences</taxon>
        <taxon>metagenomes</taxon>
        <taxon>ecological metagenomes</taxon>
    </lineage>
</organism>
<dbReference type="Pfam" id="PF04945">
    <property type="entry name" value="YHS"/>
    <property type="match status" value="1"/>
</dbReference>
<protein>
    <recommendedName>
        <fullName evidence="1">YHS domain-containing protein</fullName>
    </recommendedName>
</protein>
<evidence type="ECO:0000259" key="1">
    <source>
        <dbReference type="Pfam" id="PF04945"/>
    </source>
</evidence>
<accession>A0A3B1AF21</accession>
<dbReference type="InterPro" id="IPR007029">
    <property type="entry name" value="YHS_dom"/>
</dbReference>
<dbReference type="EMBL" id="UOFU01000383">
    <property type="protein sequence ID" value="VAX04529.1"/>
    <property type="molecule type" value="Genomic_DNA"/>
</dbReference>
<dbReference type="AlphaFoldDB" id="A0A3B1AF21"/>
<sequence>MVNDICPVCGMETMPDAPTVEYHRMFFHFCSAQCQETFLAHPELYSSKAGKDRNKILKQRTMNLAEPLDDETRKLITSSLLNMMGVQEVTIEKGRVGVTYDLLQVTEEQIEKILVEVGAQLGGGWLERLRRSWVRDSEEIELDNLAAPPAPRRNRPPPGA</sequence>
<gene>
    <name evidence="2" type="ORF">MNBD_GAMMA20-2387</name>
</gene>
<dbReference type="InterPro" id="IPR012348">
    <property type="entry name" value="RNR-like"/>
</dbReference>
<dbReference type="Gene3D" id="1.10.620.20">
    <property type="entry name" value="Ribonucleotide Reductase, subunit A"/>
    <property type="match status" value="1"/>
</dbReference>
<feature type="domain" description="YHS" evidence="1">
    <location>
        <begin position="7"/>
        <end position="47"/>
    </location>
</feature>
<dbReference type="InterPro" id="IPR009078">
    <property type="entry name" value="Ferritin-like_SF"/>
</dbReference>
<dbReference type="GO" id="GO:0016491">
    <property type="term" value="F:oxidoreductase activity"/>
    <property type="evidence" value="ECO:0007669"/>
    <property type="project" value="InterPro"/>
</dbReference>
<name>A0A3B1AF21_9ZZZZ</name>